<feature type="region of interest" description="Disordered" evidence="1">
    <location>
        <begin position="55"/>
        <end position="78"/>
    </location>
</feature>
<protein>
    <submittedName>
        <fullName evidence="2">Uncharacterized protein</fullName>
    </submittedName>
</protein>
<dbReference type="AlphaFoldDB" id="A0A974HQH7"/>
<accession>A0A974HQH7</accession>
<dbReference type="Proteomes" id="UP000694892">
    <property type="component" value="Chromosome 3S"/>
</dbReference>
<dbReference type="EMBL" id="CM004471">
    <property type="protein sequence ID" value="OCT86584.1"/>
    <property type="molecule type" value="Genomic_DNA"/>
</dbReference>
<evidence type="ECO:0000313" key="2">
    <source>
        <dbReference type="EMBL" id="OCT86584.1"/>
    </source>
</evidence>
<name>A0A974HQH7_XENLA</name>
<gene>
    <name evidence="2" type="ORF">XELAEV_18020269mg</name>
</gene>
<proteinExistence type="predicted"/>
<reference evidence="3" key="1">
    <citation type="journal article" date="2016" name="Nature">
        <title>Genome evolution in the allotetraploid frog Xenopus laevis.</title>
        <authorList>
            <person name="Session A.M."/>
            <person name="Uno Y."/>
            <person name="Kwon T."/>
            <person name="Chapman J.A."/>
            <person name="Toyoda A."/>
            <person name="Takahashi S."/>
            <person name="Fukui A."/>
            <person name="Hikosaka A."/>
            <person name="Suzuki A."/>
            <person name="Kondo M."/>
            <person name="van Heeringen S.J."/>
            <person name="Quigley I."/>
            <person name="Heinz S."/>
            <person name="Ogino H."/>
            <person name="Ochi H."/>
            <person name="Hellsten U."/>
            <person name="Lyons J.B."/>
            <person name="Simakov O."/>
            <person name="Putnam N."/>
            <person name="Stites J."/>
            <person name="Kuroki Y."/>
            <person name="Tanaka T."/>
            <person name="Michiue T."/>
            <person name="Watanabe M."/>
            <person name="Bogdanovic O."/>
            <person name="Lister R."/>
            <person name="Georgiou G."/>
            <person name="Paranjpe S.S."/>
            <person name="van Kruijsbergen I."/>
            <person name="Shu S."/>
            <person name="Carlson J."/>
            <person name="Kinoshita T."/>
            <person name="Ohta Y."/>
            <person name="Mawaribuchi S."/>
            <person name="Jenkins J."/>
            <person name="Grimwood J."/>
            <person name="Schmutz J."/>
            <person name="Mitros T."/>
            <person name="Mozaffari S.V."/>
            <person name="Suzuki Y."/>
            <person name="Haramoto Y."/>
            <person name="Yamamoto T.S."/>
            <person name="Takagi C."/>
            <person name="Heald R."/>
            <person name="Miller K."/>
            <person name="Haudenschild C."/>
            <person name="Kitzman J."/>
            <person name="Nakayama T."/>
            <person name="Izutsu Y."/>
            <person name="Robert J."/>
            <person name="Fortriede J."/>
            <person name="Burns K."/>
            <person name="Lotay V."/>
            <person name="Karimi K."/>
            <person name="Yasuoka Y."/>
            <person name="Dichmann D.S."/>
            <person name="Flajnik M.F."/>
            <person name="Houston D.W."/>
            <person name="Shendure J."/>
            <person name="DuPasquier L."/>
            <person name="Vize P.D."/>
            <person name="Zorn A.M."/>
            <person name="Ito M."/>
            <person name="Marcotte E.M."/>
            <person name="Wallingford J.B."/>
            <person name="Ito Y."/>
            <person name="Asashima M."/>
            <person name="Ueno N."/>
            <person name="Matsuda Y."/>
            <person name="Veenstra G.J."/>
            <person name="Fujiyama A."/>
            <person name="Harland R.M."/>
            <person name="Taira M."/>
            <person name="Rokhsar D.S."/>
        </authorList>
    </citation>
    <scope>NUCLEOTIDE SEQUENCE [LARGE SCALE GENOMIC DNA]</scope>
    <source>
        <strain evidence="3">J</strain>
    </source>
</reference>
<organism evidence="2 3">
    <name type="scientific">Xenopus laevis</name>
    <name type="common">African clawed frog</name>
    <dbReference type="NCBI Taxonomy" id="8355"/>
    <lineage>
        <taxon>Eukaryota</taxon>
        <taxon>Metazoa</taxon>
        <taxon>Chordata</taxon>
        <taxon>Craniata</taxon>
        <taxon>Vertebrata</taxon>
        <taxon>Euteleostomi</taxon>
        <taxon>Amphibia</taxon>
        <taxon>Batrachia</taxon>
        <taxon>Anura</taxon>
        <taxon>Pipoidea</taxon>
        <taxon>Pipidae</taxon>
        <taxon>Xenopodinae</taxon>
        <taxon>Xenopus</taxon>
        <taxon>Xenopus</taxon>
    </lineage>
</organism>
<evidence type="ECO:0000313" key="3">
    <source>
        <dbReference type="Proteomes" id="UP000694892"/>
    </source>
</evidence>
<evidence type="ECO:0000256" key="1">
    <source>
        <dbReference type="SAM" id="MobiDB-lite"/>
    </source>
</evidence>
<sequence>MINPVSVRRQCNCPAMNSPHYTHTQKHVSPSLMLQSTRLNKLFTDTAHSWEFVHRKPPQGSREFHPQPPQKLYRKINT</sequence>